<sequence length="410" mass="46309">MGNKNPPPDERVVYLALKNVFKGPNAAVRQNKVIRKLVKEHKEQEDVADLVREHNFEVICNSARTLLCDEIFASTLKAKIRFPELFDLSPTQSAEREVSEAEAAKNEANAIANALQGRWDAVEPATERVAPLDGPNSRSDFPVLFLGAQMPNVSQEPAVGTTLLQQPSVAVPPLFPVYLPFQAQHTLLVHLQKLLEQICYNFGKNAMPDIMQQRGWDCAEAVELNRWTEEFMKRQKQLPTSDQAKKPLEQLFRSIANIRHTAVHRIRISAKGVEQFLLDAESLATMFGDVNGAEKITNLRRETQTTMEELQRNKHFLRSKLEDTLRGIAAQREELKRLEATAIAEMEREDREYQVLASRSVDEAIAPSEASFSTAIDTEKDTITGGEDTDEMEEEDEDMEQPGDAWETKI</sequence>
<dbReference type="AlphaFoldDB" id="A0A0D9NI14"/>
<feature type="compositionally biased region" description="Acidic residues" evidence="2">
    <location>
        <begin position="387"/>
        <end position="401"/>
    </location>
</feature>
<feature type="coiled-coil region" evidence="1">
    <location>
        <begin position="293"/>
        <end position="352"/>
    </location>
</feature>
<protein>
    <recommendedName>
        <fullName evidence="5">Ubiquinol-cytochrome-c reductase cytochrome c1</fullName>
    </recommendedName>
</protein>
<proteinExistence type="predicted"/>
<dbReference type="STRING" id="1291518.A0A0D9NI14"/>
<name>A0A0D9NI14_METAN</name>
<keyword evidence="1" id="KW-0175">Coiled coil</keyword>
<dbReference type="Proteomes" id="UP000054544">
    <property type="component" value="Unassembled WGS sequence"/>
</dbReference>
<reference evidence="4" key="1">
    <citation type="journal article" date="2014" name="BMC Genomics">
        <title>The genome sequence of the biocontrol fungus Metarhizium anisopliae and comparative genomics of Metarhizium species.</title>
        <authorList>
            <person name="Pattemore J.A."/>
            <person name="Hane J.K."/>
            <person name="Williams A.H."/>
            <person name="Wilson B.A."/>
            <person name="Stodart B.J."/>
            <person name="Ash G.J."/>
        </authorList>
    </citation>
    <scope>NUCLEOTIDE SEQUENCE [LARGE SCALE GENOMIC DNA]</scope>
    <source>
        <strain evidence="4">BRIP 53293</strain>
    </source>
</reference>
<keyword evidence="4" id="KW-1185">Reference proteome</keyword>
<feature type="region of interest" description="Disordered" evidence="2">
    <location>
        <begin position="367"/>
        <end position="410"/>
    </location>
</feature>
<evidence type="ECO:0000313" key="4">
    <source>
        <dbReference type="Proteomes" id="UP000054544"/>
    </source>
</evidence>
<evidence type="ECO:0000256" key="2">
    <source>
        <dbReference type="SAM" id="MobiDB-lite"/>
    </source>
</evidence>
<evidence type="ECO:0008006" key="5">
    <source>
        <dbReference type="Google" id="ProtNLM"/>
    </source>
</evidence>
<gene>
    <name evidence="3" type="ORF">H634G_11073</name>
</gene>
<evidence type="ECO:0000256" key="1">
    <source>
        <dbReference type="SAM" id="Coils"/>
    </source>
</evidence>
<dbReference type="EMBL" id="KE384791">
    <property type="protein sequence ID" value="KJK73657.1"/>
    <property type="molecule type" value="Genomic_DNA"/>
</dbReference>
<organism evidence="3 4">
    <name type="scientific">Metarhizium anisopliae BRIP 53293</name>
    <dbReference type="NCBI Taxonomy" id="1291518"/>
    <lineage>
        <taxon>Eukaryota</taxon>
        <taxon>Fungi</taxon>
        <taxon>Dikarya</taxon>
        <taxon>Ascomycota</taxon>
        <taxon>Pezizomycotina</taxon>
        <taxon>Sordariomycetes</taxon>
        <taxon>Hypocreomycetidae</taxon>
        <taxon>Hypocreales</taxon>
        <taxon>Clavicipitaceae</taxon>
        <taxon>Metarhizium</taxon>
    </lineage>
</organism>
<accession>A0A0D9NI14</accession>
<evidence type="ECO:0000313" key="3">
    <source>
        <dbReference type="EMBL" id="KJK73657.1"/>
    </source>
</evidence>
<feature type="coiled-coil region" evidence="1">
    <location>
        <begin position="91"/>
        <end position="118"/>
    </location>
</feature>
<dbReference type="OrthoDB" id="4949679at2759"/>